<dbReference type="InterPro" id="IPR021265">
    <property type="entry name" value="DUF2842"/>
</dbReference>
<keyword evidence="1" id="KW-0472">Membrane</keyword>
<evidence type="ECO:0000313" key="3">
    <source>
        <dbReference type="Proteomes" id="UP000263993"/>
    </source>
</evidence>
<name>A0A371B1I3_9BRAD</name>
<reference evidence="3" key="1">
    <citation type="submission" date="2018-08" db="EMBL/GenBank/DDBJ databases">
        <authorList>
            <person name="Kim S.-J."/>
            <person name="Jung G.-Y."/>
        </authorList>
    </citation>
    <scope>NUCLEOTIDE SEQUENCE [LARGE SCALE GENOMIC DNA]</scope>
    <source>
        <strain evidence="3">GY_H</strain>
    </source>
</reference>
<organism evidence="2 3">
    <name type="scientific">Undibacter mobilis</name>
    <dbReference type="NCBI Taxonomy" id="2292256"/>
    <lineage>
        <taxon>Bacteria</taxon>
        <taxon>Pseudomonadati</taxon>
        <taxon>Pseudomonadota</taxon>
        <taxon>Alphaproteobacteria</taxon>
        <taxon>Hyphomicrobiales</taxon>
        <taxon>Nitrobacteraceae</taxon>
        <taxon>Undibacter</taxon>
    </lineage>
</organism>
<dbReference type="Proteomes" id="UP000263993">
    <property type="component" value="Unassembled WGS sequence"/>
</dbReference>
<keyword evidence="1" id="KW-1133">Transmembrane helix</keyword>
<dbReference type="OrthoDB" id="7510023at2"/>
<protein>
    <submittedName>
        <fullName evidence="2">DUF2842 domain-containing protein</fullName>
    </submittedName>
</protein>
<evidence type="ECO:0000313" key="2">
    <source>
        <dbReference type="EMBL" id="RDV01321.1"/>
    </source>
</evidence>
<gene>
    <name evidence="2" type="ORF">DXH78_19035</name>
</gene>
<keyword evidence="1" id="KW-0812">Transmembrane</keyword>
<keyword evidence="3" id="KW-1185">Reference proteome</keyword>
<proteinExistence type="predicted"/>
<dbReference type="AlphaFoldDB" id="A0A371B1I3"/>
<dbReference type="Pfam" id="PF11003">
    <property type="entry name" value="DUF2842"/>
    <property type="match status" value="1"/>
</dbReference>
<sequence>MPVRLRKFIGAIALLTLVMVWALVAMALAQSALTDINGFVAAIYYVVVGLGWVLPAMPIISWMSKPDKAQA</sequence>
<dbReference type="RefSeq" id="WP_115518839.1">
    <property type="nucleotide sequence ID" value="NZ_QRGO01000003.1"/>
</dbReference>
<accession>A0A371B1I3</accession>
<evidence type="ECO:0000256" key="1">
    <source>
        <dbReference type="SAM" id="Phobius"/>
    </source>
</evidence>
<comment type="caution">
    <text evidence="2">The sequence shown here is derived from an EMBL/GenBank/DDBJ whole genome shotgun (WGS) entry which is preliminary data.</text>
</comment>
<dbReference type="EMBL" id="QRGO01000003">
    <property type="protein sequence ID" value="RDV01321.1"/>
    <property type="molecule type" value="Genomic_DNA"/>
</dbReference>
<feature type="transmembrane region" description="Helical" evidence="1">
    <location>
        <begin position="39"/>
        <end position="60"/>
    </location>
</feature>